<dbReference type="Gene3D" id="1.10.630.10">
    <property type="entry name" value="Cytochrome P450"/>
    <property type="match status" value="1"/>
</dbReference>
<dbReference type="InterPro" id="IPR036396">
    <property type="entry name" value="Cyt_P450_sf"/>
</dbReference>
<dbReference type="GO" id="GO:0005506">
    <property type="term" value="F:iron ion binding"/>
    <property type="evidence" value="ECO:0007669"/>
    <property type="project" value="InterPro"/>
</dbReference>
<proteinExistence type="predicted"/>
<dbReference type="EMBL" id="JAULSR010000006">
    <property type="protein sequence ID" value="KAK0615628.1"/>
    <property type="molecule type" value="Genomic_DNA"/>
</dbReference>
<sequence>MYLSLRAVIRQRQHPPEPPVVENTIPFIGAILAMIKHKTKFHATMRDKYRHPIYTLRVFGSTMYVINAASLIAAVQKQYRAISFLPFVVITVYRVAGGSKAINEIMTPDLTANDGFIAGFGKAIYHTLAPGIDLYAMSIEAMRTFRASLDALEAAGSTRVFLFAWVRSGALLVTTDAACGLHNPFRDPAIEKA</sequence>
<dbReference type="Proteomes" id="UP001174934">
    <property type="component" value="Unassembled WGS sequence"/>
</dbReference>
<protein>
    <submittedName>
        <fullName evidence="2">Uncharacterized protein</fullName>
    </submittedName>
</protein>
<evidence type="ECO:0000313" key="3">
    <source>
        <dbReference type="Proteomes" id="UP001174934"/>
    </source>
</evidence>
<dbReference type="PANTHER" id="PTHR47582">
    <property type="entry name" value="P450, PUTATIVE (EUROFUNG)-RELATED"/>
    <property type="match status" value="1"/>
</dbReference>
<evidence type="ECO:0000313" key="2">
    <source>
        <dbReference type="EMBL" id="KAK0615628.1"/>
    </source>
</evidence>
<keyword evidence="3" id="KW-1185">Reference proteome</keyword>
<dbReference type="AlphaFoldDB" id="A0AA39WHQ7"/>
<dbReference type="GO" id="GO:0004497">
    <property type="term" value="F:monooxygenase activity"/>
    <property type="evidence" value="ECO:0007669"/>
    <property type="project" value="InterPro"/>
</dbReference>
<accession>A0AA39WHQ7</accession>
<feature type="transmembrane region" description="Helical" evidence="1">
    <location>
        <begin position="54"/>
        <end position="73"/>
    </location>
</feature>
<organism evidence="2 3">
    <name type="scientific">Bombardia bombarda</name>
    <dbReference type="NCBI Taxonomy" id="252184"/>
    <lineage>
        <taxon>Eukaryota</taxon>
        <taxon>Fungi</taxon>
        <taxon>Dikarya</taxon>
        <taxon>Ascomycota</taxon>
        <taxon>Pezizomycotina</taxon>
        <taxon>Sordariomycetes</taxon>
        <taxon>Sordariomycetidae</taxon>
        <taxon>Sordariales</taxon>
        <taxon>Lasiosphaeriaceae</taxon>
        <taxon>Bombardia</taxon>
    </lineage>
</organism>
<name>A0AA39WHQ7_9PEZI</name>
<keyword evidence="1" id="KW-0472">Membrane</keyword>
<gene>
    <name evidence="2" type="ORF">B0T17DRAFT_619261</name>
</gene>
<dbReference type="PANTHER" id="PTHR47582:SF1">
    <property type="entry name" value="P450, PUTATIVE (EUROFUNG)-RELATED"/>
    <property type="match status" value="1"/>
</dbReference>
<dbReference type="GO" id="GO:0020037">
    <property type="term" value="F:heme binding"/>
    <property type="evidence" value="ECO:0007669"/>
    <property type="project" value="InterPro"/>
</dbReference>
<comment type="caution">
    <text evidence="2">The sequence shown here is derived from an EMBL/GenBank/DDBJ whole genome shotgun (WGS) entry which is preliminary data.</text>
</comment>
<reference evidence="2" key="1">
    <citation type="submission" date="2023-06" db="EMBL/GenBank/DDBJ databases">
        <title>Genome-scale phylogeny and comparative genomics of the fungal order Sordariales.</title>
        <authorList>
            <consortium name="Lawrence Berkeley National Laboratory"/>
            <person name="Hensen N."/>
            <person name="Bonometti L."/>
            <person name="Westerberg I."/>
            <person name="Brannstrom I.O."/>
            <person name="Guillou S."/>
            <person name="Cros-Aarteil S."/>
            <person name="Calhoun S."/>
            <person name="Haridas S."/>
            <person name="Kuo A."/>
            <person name="Mondo S."/>
            <person name="Pangilinan J."/>
            <person name="Riley R."/>
            <person name="LaButti K."/>
            <person name="Andreopoulos B."/>
            <person name="Lipzen A."/>
            <person name="Chen C."/>
            <person name="Yanf M."/>
            <person name="Daum C."/>
            <person name="Ng V."/>
            <person name="Clum A."/>
            <person name="Steindorff A."/>
            <person name="Ohm R."/>
            <person name="Martin F."/>
            <person name="Silar P."/>
            <person name="Natvig D."/>
            <person name="Lalanne C."/>
            <person name="Gautier V."/>
            <person name="Ament-velasquez S.L."/>
            <person name="Kruys A."/>
            <person name="Hutchinson M.I."/>
            <person name="Powell A.J."/>
            <person name="Barry K."/>
            <person name="Miller A.N."/>
            <person name="Grigoriev I.V."/>
            <person name="Debuchy R."/>
            <person name="Gladieux P."/>
            <person name="Thoren M.H."/>
            <person name="Johannesson H."/>
        </authorList>
    </citation>
    <scope>NUCLEOTIDE SEQUENCE</scope>
    <source>
        <strain evidence="2">SMH3391-2</strain>
    </source>
</reference>
<keyword evidence="1" id="KW-1133">Transmembrane helix</keyword>
<dbReference type="InterPro" id="IPR053007">
    <property type="entry name" value="CYP450_monoxygenase_sec-met"/>
</dbReference>
<dbReference type="SUPFAM" id="SSF48264">
    <property type="entry name" value="Cytochrome P450"/>
    <property type="match status" value="1"/>
</dbReference>
<keyword evidence="1" id="KW-0812">Transmembrane</keyword>
<evidence type="ECO:0000256" key="1">
    <source>
        <dbReference type="SAM" id="Phobius"/>
    </source>
</evidence>
<dbReference type="GO" id="GO:0016705">
    <property type="term" value="F:oxidoreductase activity, acting on paired donors, with incorporation or reduction of molecular oxygen"/>
    <property type="evidence" value="ECO:0007669"/>
    <property type="project" value="InterPro"/>
</dbReference>